<feature type="compositionally biased region" description="Pro residues" evidence="1">
    <location>
        <begin position="697"/>
        <end position="742"/>
    </location>
</feature>
<sequence length="872" mass="95733">MAQSGTSVVHPAHESSEATMRVPSDVAFGIGSPDYQPFLADVISGGCNKALSAKRENGGLLGSGSSFSQSVVDSTDDGIITPTVDDSRSESSTHQVVLPRNENKSQEVLTSPEVVMNPNTHNTAFINSQVSTIEVFAADLQTAIDGAWPIRLKPQYNTVHVLMLAWDDGEPGLWADADRLRHVFTNLYRFNVEVFRISASSPGHLLWNKLEKFIGENNGGHNLSIVYNARSKLPGLDSMLYGKVRSDVLFLYDHCYSPSLTNDSPPGTTEVLAACGTDHESPGPGPHSFTNVLTRELEKAFIDPPISVTELHGRILNTMENLKPEVLRDAHGNLVTDECGRPRYQKLVKRTPIHAFVTNGTHKRSILLSPLPARGATDTNLGTDQTYIKDEWGLLGFSSKRSRSSQHIKSKTAPPAPTRVPLSAEPVESSTKHARALISVRLERDYFPDAGSNEDNVWAWAEWLRDIPSGPEPVAIEAVYKSASSTLVLLSLPLLVWHMLPSDPAYSFVGFVNSSNLQEVLRNPSKEVEPTRDLGSPSSDTKKQVSDIQPGELDIEKEVRRRVEAEMVARELASLRKEKEAWQETMAKLAIPNSFSNERQGIGEVGKPKVPIRFKDAVGRKYSFPFHLAATWNGVEELIKQAFLHVDVLGPHVNEGHYDLICSSGDLSGQIILPQVWETMVEPGWEVSMHMWPLPEPPKPRPPPPQTYPIPPRGPTLGCPPPPPPPPEPKVNKAPPPPPPGYSKPWPGSGSGKGKEAPPPAPPPGEPSSPRRPSSYSESENDSEREYAESENVIALLKSMVSAKRIFVVGKVGTMGYGRRGLIEVGVKPKGEGMQLLNEYGKMFVDKVRALKSEKENTLKKQDEVEELFVDD</sequence>
<evidence type="ECO:0000313" key="3">
    <source>
        <dbReference type="EMBL" id="KAG4412807.1"/>
    </source>
</evidence>
<dbReference type="Proteomes" id="UP000664132">
    <property type="component" value="Unassembled WGS sequence"/>
</dbReference>
<feature type="region of interest" description="Disordered" evidence="1">
    <location>
        <begin position="62"/>
        <end position="104"/>
    </location>
</feature>
<evidence type="ECO:0000256" key="1">
    <source>
        <dbReference type="SAM" id="MobiDB-lite"/>
    </source>
</evidence>
<organism evidence="3 4">
    <name type="scientific">Cadophora malorum</name>
    <dbReference type="NCBI Taxonomy" id="108018"/>
    <lineage>
        <taxon>Eukaryota</taxon>
        <taxon>Fungi</taxon>
        <taxon>Dikarya</taxon>
        <taxon>Ascomycota</taxon>
        <taxon>Pezizomycotina</taxon>
        <taxon>Leotiomycetes</taxon>
        <taxon>Helotiales</taxon>
        <taxon>Ploettnerulaceae</taxon>
        <taxon>Cadophora</taxon>
    </lineage>
</organism>
<dbReference type="InterPro" id="IPR054464">
    <property type="entry name" value="ULD_fung"/>
</dbReference>
<dbReference type="Pfam" id="PF22893">
    <property type="entry name" value="ULD_2"/>
    <property type="match status" value="1"/>
</dbReference>
<dbReference type="OrthoDB" id="3559580at2759"/>
<evidence type="ECO:0000259" key="2">
    <source>
        <dbReference type="Pfam" id="PF22893"/>
    </source>
</evidence>
<evidence type="ECO:0000313" key="4">
    <source>
        <dbReference type="Proteomes" id="UP000664132"/>
    </source>
</evidence>
<dbReference type="EMBL" id="JAFJYH010000353">
    <property type="protein sequence ID" value="KAG4412807.1"/>
    <property type="molecule type" value="Genomic_DNA"/>
</dbReference>
<keyword evidence="4" id="KW-1185">Reference proteome</keyword>
<feature type="region of interest" description="Disordered" evidence="1">
    <location>
        <begin position="403"/>
        <end position="426"/>
    </location>
</feature>
<dbReference type="PANTHER" id="PTHR24216">
    <property type="entry name" value="PAXILLIN-RELATED"/>
    <property type="match status" value="1"/>
</dbReference>
<proteinExistence type="predicted"/>
<gene>
    <name evidence="3" type="ORF">IFR04_014070</name>
</gene>
<accession>A0A8H7T418</accession>
<name>A0A8H7T418_9HELO</name>
<protein>
    <recommendedName>
        <fullName evidence="2">Ubiquitin-like domain-containing protein</fullName>
    </recommendedName>
</protein>
<feature type="region of interest" description="Disordered" evidence="1">
    <location>
        <begin position="697"/>
        <end position="787"/>
    </location>
</feature>
<dbReference type="AlphaFoldDB" id="A0A8H7T418"/>
<feature type="domain" description="Ubiquitin-like" evidence="2">
    <location>
        <begin position="610"/>
        <end position="694"/>
    </location>
</feature>
<feature type="compositionally biased region" description="Pro residues" evidence="1">
    <location>
        <begin position="757"/>
        <end position="767"/>
    </location>
</feature>
<feature type="region of interest" description="Disordered" evidence="1">
    <location>
        <begin position="522"/>
        <end position="548"/>
    </location>
</feature>
<reference evidence="3" key="1">
    <citation type="submission" date="2021-02" db="EMBL/GenBank/DDBJ databases">
        <title>Genome sequence Cadophora malorum strain M34.</title>
        <authorList>
            <person name="Stefanovic E."/>
            <person name="Vu D."/>
            <person name="Scully C."/>
            <person name="Dijksterhuis J."/>
            <person name="Roader J."/>
            <person name="Houbraken J."/>
        </authorList>
    </citation>
    <scope>NUCLEOTIDE SEQUENCE</scope>
    <source>
        <strain evidence="3">M34</strain>
    </source>
</reference>
<comment type="caution">
    <text evidence="3">The sequence shown here is derived from an EMBL/GenBank/DDBJ whole genome shotgun (WGS) entry which is preliminary data.</text>
</comment>
<feature type="region of interest" description="Disordered" evidence="1">
    <location>
        <begin position="1"/>
        <end position="20"/>
    </location>
</feature>